<dbReference type="Proteomes" id="UP000535406">
    <property type="component" value="Unassembled WGS sequence"/>
</dbReference>
<keyword evidence="1" id="KW-0328">Glycosyltransferase</keyword>
<gene>
    <name evidence="3" type="ORF">HNQ66_003189</name>
</gene>
<keyword evidence="2" id="KW-0808">Transferase</keyword>
<evidence type="ECO:0000256" key="1">
    <source>
        <dbReference type="ARBA" id="ARBA00022676"/>
    </source>
</evidence>
<dbReference type="InterPro" id="IPR004629">
    <property type="entry name" value="WecG_TagA_CpsF"/>
</dbReference>
<name>A0A7W7YWP8_9HYPH</name>
<dbReference type="EMBL" id="JACHIK010000011">
    <property type="protein sequence ID" value="MBB5043778.1"/>
    <property type="molecule type" value="Genomic_DNA"/>
</dbReference>
<dbReference type="PANTHER" id="PTHR34136:SF1">
    <property type="entry name" value="UDP-N-ACETYL-D-MANNOSAMINURONIC ACID TRANSFERASE"/>
    <property type="match status" value="1"/>
</dbReference>
<proteinExistence type="predicted"/>
<keyword evidence="4" id="KW-1185">Reference proteome</keyword>
<dbReference type="AlphaFoldDB" id="A0A7W7YWP8"/>
<evidence type="ECO:0000313" key="3">
    <source>
        <dbReference type="EMBL" id="MBB5043778.1"/>
    </source>
</evidence>
<reference evidence="3 4" key="1">
    <citation type="submission" date="2020-08" db="EMBL/GenBank/DDBJ databases">
        <title>Genomic Encyclopedia of Type Strains, Phase IV (KMG-IV): sequencing the most valuable type-strain genomes for metagenomic binning, comparative biology and taxonomic classification.</title>
        <authorList>
            <person name="Goeker M."/>
        </authorList>
    </citation>
    <scope>NUCLEOTIDE SEQUENCE [LARGE SCALE GENOMIC DNA]</scope>
    <source>
        <strain evidence="3 4">DSM 21319</strain>
    </source>
</reference>
<dbReference type="Pfam" id="PF03808">
    <property type="entry name" value="Glyco_tran_WecG"/>
    <property type="match status" value="1"/>
</dbReference>
<protein>
    <submittedName>
        <fullName evidence="3">Exopolysaccharide biosynthesis WecB/TagA/CpsF family protein</fullName>
    </submittedName>
</protein>
<dbReference type="PANTHER" id="PTHR34136">
    <property type="match status" value="1"/>
</dbReference>
<dbReference type="GO" id="GO:0016758">
    <property type="term" value="F:hexosyltransferase activity"/>
    <property type="evidence" value="ECO:0007669"/>
    <property type="project" value="TreeGrafter"/>
</dbReference>
<sequence>MKPDLLYPAGVPRRTVKARTVRRARSALPNLVSGSTLGSHRDILGLAVCDLGWADLFAFAAEAAERPFGQSVIAFLDADKANRMRRDADYRAVLERQIVLPDGKGVDAASLLLHGRGFPAKLTAADFVPALLTYIERPMRVALIGGQQAALMRATERLRRHAPWHTFLPVADSAFDPAQSDLVMDRVRAAEADILLVAMDEPAQEKWIDRHVGPGHARLVLSAGGLFETLLEEAADAPHGLEKPRHGRLHRFMSDPARRLRRYGAYTVLLYHAFCRKFSSRTAKAGLH</sequence>
<accession>A0A7W7YWP8</accession>
<dbReference type="RefSeq" id="WP_184145144.1">
    <property type="nucleotide sequence ID" value="NZ_JACHIK010000011.1"/>
</dbReference>
<evidence type="ECO:0000256" key="2">
    <source>
        <dbReference type="ARBA" id="ARBA00022679"/>
    </source>
</evidence>
<organism evidence="3 4">
    <name type="scientific">Shinella fusca</name>
    <dbReference type="NCBI Taxonomy" id="544480"/>
    <lineage>
        <taxon>Bacteria</taxon>
        <taxon>Pseudomonadati</taxon>
        <taxon>Pseudomonadota</taxon>
        <taxon>Alphaproteobacteria</taxon>
        <taxon>Hyphomicrobiales</taxon>
        <taxon>Rhizobiaceae</taxon>
        <taxon>Shinella</taxon>
    </lineage>
</organism>
<evidence type="ECO:0000313" key="4">
    <source>
        <dbReference type="Proteomes" id="UP000535406"/>
    </source>
</evidence>
<comment type="caution">
    <text evidence="3">The sequence shown here is derived from an EMBL/GenBank/DDBJ whole genome shotgun (WGS) entry which is preliminary data.</text>
</comment>
<dbReference type="CDD" id="cd06533">
    <property type="entry name" value="Glyco_transf_WecG_TagA"/>
    <property type="match status" value="1"/>
</dbReference>